<evidence type="ECO:0000256" key="2">
    <source>
        <dbReference type="ARBA" id="ARBA00010527"/>
    </source>
</evidence>
<feature type="domain" description="Membrane insertase YidC/Oxa/ALB C-terminal" evidence="14">
    <location>
        <begin position="365"/>
        <end position="561"/>
    </location>
</feature>
<dbReference type="GO" id="GO:0005886">
    <property type="term" value="C:plasma membrane"/>
    <property type="evidence" value="ECO:0007669"/>
    <property type="project" value="UniProtKB-SubCell"/>
</dbReference>
<dbReference type="NCBIfam" id="TIGR03593">
    <property type="entry name" value="yidC_nterm"/>
    <property type="match status" value="1"/>
</dbReference>
<reference evidence="16 17" key="1">
    <citation type="submission" date="2020-08" db="EMBL/GenBank/DDBJ databases">
        <title>Draft genome sequence of Parasphingopyxis sp. GrpM-11.</title>
        <authorList>
            <person name="Oh J."/>
            <person name="Roh D.-H."/>
        </authorList>
    </citation>
    <scope>NUCLEOTIDE SEQUENCE [LARGE SCALE GENOMIC DNA]</scope>
    <source>
        <strain evidence="16 17">GrpM-11</strain>
    </source>
</reference>
<dbReference type="Pfam" id="PF02096">
    <property type="entry name" value="60KD_IMP"/>
    <property type="match status" value="1"/>
</dbReference>
<evidence type="ECO:0000313" key="16">
    <source>
        <dbReference type="EMBL" id="MBC2777549.1"/>
    </source>
</evidence>
<feature type="transmembrane region" description="Helical" evidence="13">
    <location>
        <begin position="523"/>
        <end position="546"/>
    </location>
</feature>
<dbReference type="EMBL" id="JACJVJ010000001">
    <property type="protein sequence ID" value="MBC2777549.1"/>
    <property type="molecule type" value="Genomic_DNA"/>
</dbReference>
<keyword evidence="8 13" id="KW-1133">Transmembrane helix</keyword>
<dbReference type="NCBIfam" id="NF002353">
    <property type="entry name" value="PRK01318.1-4"/>
    <property type="match status" value="1"/>
</dbReference>
<dbReference type="InterPro" id="IPR028053">
    <property type="entry name" value="Membr_insert_YidC_N"/>
</dbReference>
<dbReference type="Proteomes" id="UP000564378">
    <property type="component" value="Unassembled WGS sequence"/>
</dbReference>
<gene>
    <name evidence="13 16" type="primary">yidC</name>
    <name evidence="16" type="ORF">H6P80_07930</name>
</gene>
<dbReference type="InterPro" id="IPR001708">
    <property type="entry name" value="YidC/ALB3/OXA1/COX18"/>
</dbReference>
<feature type="domain" description="Membrane insertase YidC N-terminal" evidence="15">
    <location>
        <begin position="75"/>
        <end position="354"/>
    </location>
</feature>
<keyword evidence="4 13" id="KW-0813">Transport</keyword>
<keyword evidence="17" id="KW-1185">Reference proteome</keyword>
<sequence>MDSSRNMILAIVLSALVLIGWSFLSERIAPTATEPTTEIVEGEQVALPNTDAPGPDTPAEMRELSEVLAESQATRLPIETPRVEGSINLRGARIDDLVLLDYRETIDADSPPIRLLNPEGADAAYFAHFGWAAADIETPNGSTVWQADGESLTPDTPVTLSWRNETGQLFEIVLAIDEDFLFSVDQRISNLGDNPITARSYAQLSRSLPETHAQREPDTWLIHSGPTGFWTEDLNHIDYDDVTAAGSTGERFSITDGWLGFNDKYWLTAIFPAAGTNVEAAFMPLGNERFQAVYSTPETVINAGRAVTRSTSFFAGAKEIILLERYESENGLNQIDLSVDWGWFYWFELPIFYLLHWLFTTIGNFGVAIICLTFIVRGLMFPIAQKQFQSMASMRAVQPKMKEVQERYKDDKQKMQQEVLALYQREKVNPLAGCLPIFLQIPIFYALYKVLMLSVEMRHEPFALWLKDLSAPDPLTPVNLFGLLDFVPPPYLAIGLLPILLGITMYLQFKLNPAQMDPTQQKIFGIMPWVFMVIMAPFAAGLQLYWVTSNILTIAQQKWLYSRDPRLKEQAKATDE</sequence>
<proteinExistence type="inferred from homology"/>
<dbReference type="PRINTS" id="PR00701">
    <property type="entry name" value="60KDINNERMP"/>
</dbReference>
<feature type="transmembrane region" description="Helical" evidence="13">
    <location>
        <begin position="354"/>
        <end position="376"/>
    </location>
</feature>
<organism evidence="16 17">
    <name type="scientific">Parasphingopyxis marina</name>
    <dbReference type="NCBI Taxonomy" id="2761622"/>
    <lineage>
        <taxon>Bacteria</taxon>
        <taxon>Pseudomonadati</taxon>
        <taxon>Pseudomonadota</taxon>
        <taxon>Alphaproteobacteria</taxon>
        <taxon>Sphingomonadales</taxon>
        <taxon>Sphingomonadaceae</taxon>
        <taxon>Parasphingopyxis</taxon>
    </lineage>
</organism>
<protein>
    <recommendedName>
        <fullName evidence="3 13">Membrane protein insertase YidC</fullName>
    </recommendedName>
    <alternativeName>
        <fullName evidence="12 13">Foldase YidC</fullName>
    </alternativeName>
    <alternativeName>
        <fullName evidence="11 13">Membrane integrase YidC</fullName>
    </alternativeName>
    <alternativeName>
        <fullName evidence="13">Membrane protein YidC</fullName>
    </alternativeName>
</protein>
<evidence type="ECO:0000256" key="3">
    <source>
        <dbReference type="ARBA" id="ARBA00015325"/>
    </source>
</evidence>
<evidence type="ECO:0000256" key="1">
    <source>
        <dbReference type="ARBA" id="ARBA00004429"/>
    </source>
</evidence>
<evidence type="ECO:0000256" key="4">
    <source>
        <dbReference type="ARBA" id="ARBA00022448"/>
    </source>
</evidence>
<dbReference type="Gene3D" id="2.70.98.90">
    <property type="match status" value="1"/>
</dbReference>
<evidence type="ECO:0000259" key="14">
    <source>
        <dbReference type="Pfam" id="PF02096"/>
    </source>
</evidence>
<keyword evidence="9 13" id="KW-0472">Membrane</keyword>
<comment type="subunit">
    <text evidence="13">Interacts with the Sec translocase complex via SecD. Specifically interacts with transmembrane segments of nascent integral membrane proteins during membrane integration.</text>
</comment>
<evidence type="ECO:0000256" key="8">
    <source>
        <dbReference type="ARBA" id="ARBA00022989"/>
    </source>
</evidence>
<evidence type="ECO:0000313" key="17">
    <source>
        <dbReference type="Proteomes" id="UP000564378"/>
    </source>
</evidence>
<evidence type="ECO:0000256" key="6">
    <source>
        <dbReference type="ARBA" id="ARBA00022692"/>
    </source>
</evidence>
<comment type="subcellular location">
    <subcellularLocation>
        <location evidence="1">Cell inner membrane</location>
        <topology evidence="1">Multi-pass membrane protein</topology>
    </subcellularLocation>
    <subcellularLocation>
        <location evidence="13">Cell membrane</location>
        <topology evidence="13">Multi-pass membrane protein</topology>
    </subcellularLocation>
</comment>
<dbReference type="PANTHER" id="PTHR12428:SF65">
    <property type="entry name" value="CYTOCHROME C OXIDASE ASSEMBLY PROTEIN COX18, MITOCHONDRIAL"/>
    <property type="match status" value="1"/>
</dbReference>
<comment type="function">
    <text evidence="13">Required for the insertion and/or proper folding and/or complex formation of integral membrane proteins into the membrane. Involved in integration of membrane proteins that insert both dependently and independently of the Sec translocase complex, as well as at least some lipoproteins. Aids folding of multispanning membrane proteins.</text>
</comment>
<dbReference type="InterPro" id="IPR028055">
    <property type="entry name" value="YidC/Oxa/ALB_C"/>
</dbReference>
<dbReference type="CDD" id="cd19961">
    <property type="entry name" value="EcYidC-like_peri"/>
    <property type="match status" value="1"/>
</dbReference>
<evidence type="ECO:0000256" key="11">
    <source>
        <dbReference type="ARBA" id="ARBA00033245"/>
    </source>
</evidence>
<keyword evidence="6 13" id="KW-0812">Transmembrane</keyword>
<dbReference type="GO" id="GO:0015031">
    <property type="term" value="P:protein transport"/>
    <property type="evidence" value="ECO:0007669"/>
    <property type="project" value="UniProtKB-KW"/>
</dbReference>
<feature type="transmembrane region" description="Helical" evidence="13">
    <location>
        <begin position="428"/>
        <end position="448"/>
    </location>
</feature>
<dbReference type="Pfam" id="PF14849">
    <property type="entry name" value="YidC_periplas"/>
    <property type="match status" value="1"/>
</dbReference>
<dbReference type="PRINTS" id="PR01900">
    <property type="entry name" value="YIDCPROTEIN"/>
</dbReference>
<comment type="similarity">
    <text evidence="2 13">Belongs to the OXA1/ALB3/YidC family. Type 1 subfamily.</text>
</comment>
<dbReference type="InterPro" id="IPR038221">
    <property type="entry name" value="YidC_periplasmic_sf"/>
</dbReference>
<name>A0A842HYW8_9SPHN</name>
<evidence type="ECO:0000256" key="9">
    <source>
        <dbReference type="ARBA" id="ARBA00023136"/>
    </source>
</evidence>
<dbReference type="AlphaFoldDB" id="A0A842HYW8"/>
<dbReference type="GO" id="GO:0051205">
    <property type="term" value="P:protein insertion into membrane"/>
    <property type="evidence" value="ECO:0007669"/>
    <property type="project" value="TreeGrafter"/>
</dbReference>
<comment type="caution">
    <text evidence="16">The sequence shown here is derived from an EMBL/GenBank/DDBJ whole genome shotgun (WGS) entry which is preliminary data.</text>
</comment>
<dbReference type="NCBIfam" id="TIGR03592">
    <property type="entry name" value="yidC_oxa1_cterm"/>
    <property type="match status" value="1"/>
</dbReference>
<keyword evidence="7 13" id="KW-0653">Protein transport</keyword>
<evidence type="ECO:0000256" key="12">
    <source>
        <dbReference type="ARBA" id="ARBA00033342"/>
    </source>
</evidence>
<evidence type="ECO:0000256" key="5">
    <source>
        <dbReference type="ARBA" id="ARBA00022475"/>
    </source>
</evidence>
<dbReference type="InterPro" id="IPR047196">
    <property type="entry name" value="YidC_ALB_C"/>
</dbReference>
<evidence type="ECO:0000256" key="7">
    <source>
        <dbReference type="ARBA" id="ARBA00022927"/>
    </source>
</evidence>
<evidence type="ECO:0000259" key="15">
    <source>
        <dbReference type="Pfam" id="PF14849"/>
    </source>
</evidence>
<keyword evidence="5 13" id="KW-1003">Cell membrane</keyword>
<dbReference type="PANTHER" id="PTHR12428">
    <property type="entry name" value="OXA1"/>
    <property type="match status" value="1"/>
</dbReference>
<keyword evidence="10 13" id="KW-0143">Chaperone</keyword>
<feature type="transmembrane region" description="Helical" evidence="13">
    <location>
        <begin position="491"/>
        <end position="511"/>
    </location>
</feature>
<dbReference type="GO" id="GO:0032977">
    <property type="term" value="F:membrane insertase activity"/>
    <property type="evidence" value="ECO:0007669"/>
    <property type="project" value="InterPro"/>
</dbReference>
<dbReference type="RefSeq" id="WP_185800749.1">
    <property type="nucleotide sequence ID" value="NZ_JACJVJ010000001.1"/>
</dbReference>
<accession>A0A842HYW8</accession>
<evidence type="ECO:0000256" key="10">
    <source>
        <dbReference type="ARBA" id="ARBA00023186"/>
    </source>
</evidence>
<dbReference type="HAMAP" id="MF_01810">
    <property type="entry name" value="YidC_type1"/>
    <property type="match status" value="1"/>
</dbReference>
<dbReference type="InterPro" id="IPR019998">
    <property type="entry name" value="Membr_insert_YidC"/>
</dbReference>
<evidence type="ECO:0000256" key="13">
    <source>
        <dbReference type="HAMAP-Rule" id="MF_01810"/>
    </source>
</evidence>
<dbReference type="CDD" id="cd20070">
    <property type="entry name" value="5TM_YidC_Alb3"/>
    <property type="match status" value="1"/>
</dbReference>